<name>A0ABS5DTU2_9BURK</name>
<dbReference type="SUPFAM" id="SSF50156">
    <property type="entry name" value="PDZ domain-like"/>
    <property type="match status" value="1"/>
</dbReference>
<dbReference type="InterPro" id="IPR024191">
    <property type="entry name" value="Peptidase_M61"/>
</dbReference>
<feature type="domain" description="Peptidase M61 catalytic" evidence="2">
    <location>
        <begin position="343"/>
        <end position="460"/>
    </location>
</feature>
<comment type="caution">
    <text evidence="4">The sequence shown here is derived from an EMBL/GenBank/DDBJ whole genome shotgun (WGS) entry which is preliminary data.</text>
</comment>
<protein>
    <submittedName>
        <fullName evidence="4">M61 family metallopeptidase</fullName>
    </submittedName>
</protein>
<evidence type="ECO:0000259" key="3">
    <source>
        <dbReference type="Pfam" id="PF17899"/>
    </source>
</evidence>
<dbReference type="Gene3D" id="2.60.40.3650">
    <property type="match status" value="1"/>
</dbReference>
<dbReference type="Proteomes" id="UP000672097">
    <property type="component" value="Unassembled WGS sequence"/>
</dbReference>
<dbReference type="InterPro" id="IPR007963">
    <property type="entry name" value="Peptidase_M61_catalytic"/>
</dbReference>
<dbReference type="Pfam" id="PF17899">
    <property type="entry name" value="Peptidase_M61_N"/>
    <property type="match status" value="1"/>
</dbReference>
<dbReference type="PIRSF" id="PIRSF016493">
    <property type="entry name" value="Glycyl_aminpptds"/>
    <property type="match status" value="1"/>
</dbReference>
<evidence type="ECO:0000256" key="1">
    <source>
        <dbReference type="SAM" id="SignalP"/>
    </source>
</evidence>
<keyword evidence="5" id="KW-1185">Reference proteome</keyword>
<dbReference type="InterPro" id="IPR027268">
    <property type="entry name" value="Peptidase_M4/M1_CTD_sf"/>
</dbReference>
<organism evidence="4 5">
    <name type="scientific">Ideonella paludis</name>
    <dbReference type="NCBI Taxonomy" id="1233411"/>
    <lineage>
        <taxon>Bacteria</taxon>
        <taxon>Pseudomonadati</taxon>
        <taxon>Pseudomonadota</taxon>
        <taxon>Betaproteobacteria</taxon>
        <taxon>Burkholderiales</taxon>
        <taxon>Sphaerotilaceae</taxon>
        <taxon>Ideonella</taxon>
    </lineage>
</organism>
<feature type="domain" description="Peptidase M61 N-terminal" evidence="3">
    <location>
        <begin position="67"/>
        <end position="246"/>
    </location>
</feature>
<feature type="chain" id="PRO_5047448073" evidence="1">
    <location>
        <begin position="40"/>
        <end position="677"/>
    </location>
</feature>
<sequence>MTPPLAHQATTGHAGASATRLLRPLCLALLSAWATHASAQATGPTAETAGVATLPAPRDEAWPGVIQLHVDSTELDQRIQRVRQTLPVSKPGKLTLLYPRWLPGTHGPYNDIGGLTGLIIQAGSQRVAWVRDVTDPYAFHVEVPAGVKALELQFEYLAPLGPEQGRVNMSRTILGVQWNQLLLYPAGHFASGIKVQARLKLPEGWQQASALRDAKGQVPQAGKDGWVDFAPVSLETLVDSPLFAGKHAKRIELDPPKTDKPVALNLLADEASQLEATPAQIEAHRALVLQSDKLFGARHWRHYDFLLSLSKDFGGIGLEHHESSENGVRPDYFKEWDKSIRARELLPHEYVHSWNGKFRRPQDLWTPQYNVPMRNSLLWVYEGMTQYWGHVLAARSGLTTPAQARDRLAHVAAYLNARVGRTWRNLQDTTNEGTMASRRDKAWRDWQRSGGDYYDEATLIWLDADTLIREKSGDTKSLDDFAKAFFGIATTRHADGSIKPATYAFEDVVRTLNEVQPHDWAKFLRERLDTHNPGAPLDGLARSGWKLSFAEQESEFARHAESSRGGKERAADFQHSLGVNVATDGKLEQVVWGSPAFAAKLAPGMVLVAVNMEAYSAERLSAAITANKGGKAPLQLLLRQGERFRSVSLDYRNGLRYPVLERVGAGKDRLSDIQAAR</sequence>
<reference evidence="4 5" key="1">
    <citation type="submission" date="2021-04" db="EMBL/GenBank/DDBJ databases">
        <title>The genome sequence of type strain Ideonella paludis KCTC 32238.</title>
        <authorList>
            <person name="Liu Y."/>
        </authorList>
    </citation>
    <scope>NUCLEOTIDE SEQUENCE [LARGE SCALE GENOMIC DNA]</scope>
    <source>
        <strain evidence="4 5">KCTC 32238</strain>
    </source>
</reference>
<gene>
    <name evidence="4" type="ORF">KAK11_04375</name>
</gene>
<accession>A0ABS5DTU2</accession>
<evidence type="ECO:0000313" key="5">
    <source>
        <dbReference type="Proteomes" id="UP000672097"/>
    </source>
</evidence>
<dbReference type="RefSeq" id="WP_210806513.1">
    <property type="nucleotide sequence ID" value="NZ_JAGQDG010000001.1"/>
</dbReference>
<evidence type="ECO:0000259" key="2">
    <source>
        <dbReference type="Pfam" id="PF05299"/>
    </source>
</evidence>
<keyword evidence="1" id="KW-0732">Signal</keyword>
<dbReference type="InterPro" id="IPR036034">
    <property type="entry name" value="PDZ_sf"/>
</dbReference>
<proteinExistence type="predicted"/>
<dbReference type="Gene3D" id="1.10.390.10">
    <property type="entry name" value="Neutral Protease Domain 2"/>
    <property type="match status" value="1"/>
</dbReference>
<feature type="signal peptide" evidence="1">
    <location>
        <begin position="1"/>
        <end position="39"/>
    </location>
</feature>
<dbReference type="EMBL" id="JAGQDG010000001">
    <property type="protein sequence ID" value="MBQ0934557.1"/>
    <property type="molecule type" value="Genomic_DNA"/>
</dbReference>
<dbReference type="Pfam" id="PF05299">
    <property type="entry name" value="Peptidase_M61"/>
    <property type="match status" value="1"/>
</dbReference>
<evidence type="ECO:0000313" key="4">
    <source>
        <dbReference type="EMBL" id="MBQ0934557.1"/>
    </source>
</evidence>
<dbReference type="InterPro" id="IPR040756">
    <property type="entry name" value="Peptidase_M61_N"/>
</dbReference>